<evidence type="ECO:0000313" key="3">
    <source>
        <dbReference type="EMBL" id="CAE7222505.1"/>
    </source>
</evidence>
<feature type="region of interest" description="Disordered" evidence="1">
    <location>
        <begin position="727"/>
        <end position="807"/>
    </location>
</feature>
<accession>A0A812KEW6</accession>
<feature type="compositionally biased region" description="Polar residues" evidence="1">
    <location>
        <begin position="518"/>
        <end position="536"/>
    </location>
</feature>
<feature type="compositionally biased region" description="Low complexity" evidence="1">
    <location>
        <begin position="678"/>
        <end position="697"/>
    </location>
</feature>
<evidence type="ECO:0000256" key="2">
    <source>
        <dbReference type="SAM" id="SignalP"/>
    </source>
</evidence>
<comment type="caution">
    <text evidence="3">The sequence shown here is derived from an EMBL/GenBank/DDBJ whole genome shotgun (WGS) entry which is preliminary data.</text>
</comment>
<sequence>MRPSILASLLLTLWGAASAKDSTDSLQSFLEQLHRRLSDQLELQKQQGESRHDWCHEKLKLLADEGKHAEGIIEGLRGTIRKLKDTKDDNIMLVQITEAMSSSAKTESQELALQLSTKAQLAEAQERLKLRGVTSSATHRFAAALRQACEASEKRAAEQQKALQEQISLLQSSTEAISAAEALHRIDESKVVARPGQVSLLQMASERAEELPDLLSLFRRSEPTEDKMDDLSLPFQSRSTEAQMQDVLPAQPQERPRVVELLAKMHSDETLERSKKESWCNEERKREQGSLESARTSAMLFSADARAHEHIKAQLQDELAHIQTTSEECDRAMRTILQEASNTSQALDATRQDDTVAAKVLSKALAGLTSLRDQWWGPGCDRVTDFVDVIDSAQHRTVPLQSKASPRTAEEAMHSSIVSQIFAAHACESSSVRWCEARLARQGRRASSPDALSSLLDFNNWLCGLVLFCDQGAFSWPLDVNASSPGSNVKTKCPERSRTKLSGAPPQTQSKIQHKIQSKIQPKAQPQVQPEAQRNPPSKPQPKAHPQSQPQAQVREPTRPQMVSSVSKTSVNTLKPSKPTKSPSLKLVTSVINSTPKPLRGGQRQSQDMPSPEELAAGGIGFLDLIPPGKMDLQPSQATRRTQDRGNSYQSRGPFASTPKKAAASAQSTGEASRTPQSSRRNSSSSLEEAASGLRSASPREALRVRAYPHEAASEKMLGTVTVSSNVSISTEDTLRSERGFGTVSDSPANSSANETLCSPAAQQGLRSPSSSRSPAQSKRLPSPTRQREAAKLETPREASMRRRREAADRELQALKVKQAEVAGASREIGLELRRSHARSFQSPFAIAEPQDPDVARSKLAQCWVTNSRLNQFGHATSNPVDAAMTSLSGVKQSFELQAQACEGLQKESADTAKIVAGRAHDLQAALDAEGRKLELTRDFYAKRQRRSASMKDVYDSQVSSTESYLQNLDQSCGKSALEQQSHEMQADVRALNDADMVFTGQPIKAAHLLRGSSKSLSPVEEAALAMGVSID</sequence>
<reference evidence="3" key="1">
    <citation type="submission" date="2021-02" db="EMBL/GenBank/DDBJ databases">
        <authorList>
            <person name="Dougan E. K."/>
            <person name="Rhodes N."/>
            <person name="Thang M."/>
            <person name="Chan C."/>
        </authorList>
    </citation>
    <scope>NUCLEOTIDE SEQUENCE</scope>
</reference>
<gene>
    <name evidence="3" type="ORF">SNAT2548_LOCUS8290</name>
</gene>
<keyword evidence="2" id="KW-0732">Signal</keyword>
<evidence type="ECO:0000313" key="4">
    <source>
        <dbReference type="Proteomes" id="UP000604046"/>
    </source>
</evidence>
<organism evidence="3 4">
    <name type="scientific">Symbiodinium natans</name>
    <dbReference type="NCBI Taxonomy" id="878477"/>
    <lineage>
        <taxon>Eukaryota</taxon>
        <taxon>Sar</taxon>
        <taxon>Alveolata</taxon>
        <taxon>Dinophyceae</taxon>
        <taxon>Suessiales</taxon>
        <taxon>Symbiodiniaceae</taxon>
        <taxon>Symbiodinium</taxon>
    </lineage>
</organism>
<feature type="compositionally biased region" description="Polar residues" evidence="1">
    <location>
        <begin position="744"/>
        <end position="766"/>
    </location>
</feature>
<keyword evidence="4" id="KW-1185">Reference proteome</keyword>
<evidence type="ECO:0000256" key="1">
    <source>
        <dbReference type="SAM" id="MobiDB-lite"/>
    </source>
</evidence>
<proteinExistence type="predicted"/>
<dbReference type="Proteomes" id="UP000604046">
    <property type="component" value="Unassembled WGS sequence"/>
</dbReference>
<feature type="compositionally biased region" description="Polar residues" evidence="1">
    <location>
        <begin position="481"/>
        <end position="490"/>
    </location>
</feature>
<feature type="compositionally biased region" description="Basic and acidic residues" evidence="1">
    <location>
        <begin position="270"/>
        <end position="289"/>
    </location>
</feature>
<feature type="region of interest" description="Disordered" evidence="1">
    <location>
        <begin position="480"/>
        <end position="702"/>
    </location>
</feature>
<feature type="compositionally biased region" description="Basic and acidic residues" evidence="1">
    <location>
        <begin position="786"/>
        <end position="807"/>
    </location>
</feature>
<feature type="region of interest" description="Disordered" evidence="1">
    <location>
        <begin position="270"/>
        <end position="293"/>
    </location>
</feature>
<feature type="compositionally biased region" description="Polar residues" evidence="1">
    <location>
        <begin position="561"/>
        <end position="572"/>
    </location>
</feature>
<feature type="compositionally biased region" description="Polar residues" evidence="1">
    <location>
        <begin position="634"/>
        <end position="651"/>
    </location>
</feature>
<feature type="signal peptide" evidence="2">
    <location>
        <begin position="1"/>
        <end position="19"/>
    </location>
</feature>
<feature type="compositionally biased region" description="Polar residues" evidence="1">
    <location>
        <begin position="665"/>
        <end position="677"/>
    </location>
</feature>
<dbReference type="AlphaFoldDB" id="A0A812KEW6"/>
<feature type="chain" id="PRO_5032267445" evidence="2">
    <location>
        <begin position="20"/>
        <end position="1032"/>
    </location>
</feature>
<protein>
    <submittedName>
        <fullName evidence="3">Uncharacterized protein</fullName>
    </submittedName>
</protein>
<name>A0A812KEW6_9DINO</name>
<feature type="compositionally biased region" description="Low complexity" evidence="1">
    <location>
        <begin position="573"/>
        <end position="587"/>
    </location>
</feature>
<dbReference type="EMBL" id="CAJNDS010000611">
    <property type="protein sequence ID" value="CAE7222505.1"/>
    <property type="molecule type" value="Genomic_DNA"/>
</dbReference>
<dbReference type="OrthoDB" id="425601at2759"/>